<dbReference type="SMART" id="SM00575">
    <property type="entry name" value="ZnF_PMZ"/>
    <property type="match status" value="1"/>
</dbReference>
<dbReference type="GO" id="GO:0005634">
    <property type="term" value="C:nucleus"/>
    <property type="evidence" value="ECO:0007669"/>
    <property type="project" value="UniProtKB-SubCell"/>
</dbReference>
<dbReference type="Pfam" id="PF03101">
    <property type="entry name" value="FAR1"/>
    <property type="match status" value="1"/>
</dbReference>
<gene>
    <name evidence="9" type="ORF">SI7747_17019481</name>
    <name evidence="10" type="ORF">SI8410_17020952</name>
</gene>
<comment type="function">
    <text evidence="6">Putative transcription activator involved in regulating light control of development.</text>
</comment>
<dbReference type="Proteomes" id="UP000663760">
    <property type="component" value="Chromosome 17"/>
</dbReference>
<dbReference type="OrthoDB" id="2402896at2759"/>
<dbReference type="GO" id="GO:0006355">
    <property type="term" value="P:regulation of DNA-templated transcription"/>
    <property type="evidence" value="ECO:0007669"/>
    <property type="project" value="UniProtKB-UniRule"/>
</dbReference>
<dbReference type="Pfam" id="PF10551">
    <property type="entry name" value="MULE"/>
    <property type="match status" value="1"/>
</dbReference>
<keyword evidence="4 6" id="KW-0862">Zinc</keyword>
<protein>
    <recommendedName>
        <fullName evidence="6">Protein FAR1-RELATED SEQUENCE</fullName>
    </recommendedName>
</protein>
<reference evidence="9" key="1">
    <citation type="submission" date="2019-12" db="EMBL/GenBank/DDBJ databases">
        <authorList>
            <person name="Scholz U."/>
            <person name="Mascher M."/>
            <person name="Fiebig A."/>
        </authorList>
    </citation>
    <scope>NUCLEOTIDE SEQUENCE</scope>
</reference>
<evidence type="ECO:0000313" key="10">
    <source>
        <dbReference type="EMBL" id="CAA7410274.1"/>
    </source>
</evidence>
<evidence type="ECO:0000256" key="4">
    <source>
        <dbReference type="ARBA" id="ARBA00022833"/>
    </source>
</evidence>
<name>A0A7I8JTG5_SPIIN</name>
<keyword evidence="11" id="KW-1185">Reference proteome</keyword>
<dbReference type="EMBL" id="LR743604">
    <property type="protein sequence ID" value="CAA2634012.1"/>
    <property type="molecule type" value="Genomic_DNA"/>
</dbReference>
<evidence type="ECO:0000313" key="9">
    <source>
        <dbReference type="EMBL" id="CAA2634012.1"/>
    </source>
</evidence>
<dbReference type="InterPro" id="IPR004330">
    <property type="entry name" value="FAR1_DNA_bnd_dom"/>
</dbReference>
<comment type="subcellular location">
    <subcellularLocation>
        <location evidence="6">Nucleus</location>
    </subcellularLocation>
</comment>
<proteinExistence type="inferred from homology"/>
<feature type="domain" description="SWIM-type" evidence="8">
    <location>
        <begin position="531"/>
        <end position="567"/>
    </location>
</feature>
<dbReference type="EMBL" id="LR746280">
    <property type="protein sequence ID" value="CAA7410274.1"/>
    <property type="molecule type" value="Genomic_DNA"/>
</dbReference>
<keyword evidence="2 6" id="KW-0479">Metal-binding</keyword>
<keyword evidence="6" id="KW-0539">Nucleus</keyword>
<evidence type="ECO:0000256" key="7">
    <source>
        <dbReference type="SAM" id="MobiDB-lite"/>
    </source>
</evidence>
<evidence type="ECO:0000256" key="6">
    <source>
        <dbReference type="RuleBase" id="RU367018"/>
    </source>
</evidence>
<evidence type="ECO:0000256" key="1">
    <source>
        <dbReference type="ARBA" id="ARBA00005889"/>
    </source>
</evidence>
<evidence type="ECO:0000256" key="5">
    <source>
        <dbReference type="PROSITE-ProRule" id="PRU00325"/>
    </source>
</evidence>
<comment type="similarity">
    <text evidence="1 6">Belongs to the FHY3/FAR1 family.</text>
</comment>
<organism evidence="9">
    <name type="scientific">Spirodela intermedia</name>
    <name type="common">Intermediate duckweed</name>
    <dbReference type="NCBI Taxonomy" id="51605"/>
    <lineage>
        <taxon>Eukaryota</taxon>
        <taxon>Viridiplantae</taxon>
        <taxon>Streptophyta</taxon>
        <taxon>Embryophyta</taxon>
        <taxon>Tracheophyta</taxon>
        <taxon>Spermatophyta</taxon>
        <taxon>Magnoliopsida</taxon>
        <taxon>Liliopsida</taxon>
        <taxon>Araceae</taxon>
        <taxon>Lemnoideae</taxon>
        <taxon>Spirodela</taxon>
    </lineage>
</organism>
<sequence>MDTVDNRGKEAVAKDEADKSVYPCDISAELVPQLYMEFESEKDAYDFYNHYAIKAGFSVRRGRDHKNKMGEVQDKSYFCSCEGYSLKDKKDENAKGARLLTRNGCRAQMKISSRTTGKFRVVRFIAEHNHRLAPPSMCHLLRSQRYLTSKVEKSNDENVMPKMPSDLMVSHADVHDDSGFPHVGYTNCLCTKRAKQMKIGVAGGILEYLQHMRDNDPDFFCAIEVDVEDKVTNVFWADGKMIVDYSHFGDVTCFDTTYKRFNENCPLCLFTGVNNHKQTIIFGSAFIYDETVDSFKWLMDTFTKAMGGKRPKTIITERDDAITAVVASQWPETHHRLCLWHIYQDVVKQHSSLAGINSKFSKDLQSCLYECEDKDEFEGTWCAFLKKYDLTDNAWLSQLYGDREKWALAYGRDKFCADMTGNQRNDRMNYQLKKYLDPQFDIEEFLQQFNVLVEDIRDEELKKDFKASHAVPTLVFQSEILKHASVVYTPTLFLMFQSEMEKVWDSEMLISSEVGTLSEYKITPFGKTQAHTVRFNAENCTVSCSCQKFEFMGLLCAHALKIMAFKNVRRIPDQYIVKRWTNDAKDTRERIHHAFTDVADPKERVSNRHRDLRMNFNKLAARAAETEETYAFAWTELDRVMFLVEDKLKALSLRNHKVPGRSESGTERVDTDAAYENGTNHIYDVESALASKNIKRKKFDTCIGSKRKKGSILKAMTKGKGQKEAAEADELSPPPQPVAVQTDTINSTSLSQQVIQGNRHLPRLM</sequence>
<dbReference type="InterPro" id="IPR031052">
    <property type="entry name" value="FHY3/FAR1"/>
</dbReference>
<accession>A0A7I8JTG5</accession>
<dbReference type="Pfam" id="PF04434">
    <property type="entry name" value="SWIM"/>
    <property type="match status" value="1"/>
</dbReference>
<dbReference type="GO" id="GO:0008270">
    <property type="term" value="F:zinc ion binding"/>
    <property type="evidence" value="ECO:0007669"/>
    <property type="project" value="UniProtKB-UniRule"/>
</dbReference>
<dbReference type="AlphaFoldDB" id="A0A7I8JTG5"/>
<evidence type="ECO:0000259" key="8">
    <source>
        <dbReference type="PROSITE" id="PS50966"/>
    </source>
</evidence>
<dbReference type="PANTHER" id="PTHR31669">
    <property type="entry name" value="PROTEIN FAR1-RELATED SEQUENCE 10-RELATED"/>
    <property type="match status" value="1"/>
</dbReference>
<dbReference type="InterPro" id="IPR006564">
    <property type="entry name" value="Znf_PMZ"/>
</dbReference>
<dbReference type="PANTHER" id="PTHR31669:SF281">
    <property type="entry name" value="PROTEIN FAR1-RELATED SEQUENCE"/>
    <property type="match status" value="1"/>
</dbReference>
<dbReference type="PROSITE" id="PS50966">
    <property type="entry name" value="ZF_SWIM"/>
    <property type="match status" value="1"/>
</dbReference>
<evidence type="ECO:0000256" key="2">
    <source>
        <dbReference type="ARBA" id="ARBA00022723"/>
    </source>
</evidence>
<keyword evidence="3 5" id="KW-0863">Zinc-finger</keyword>
<dbReference type="InterPro" id="IPR018289">
    <property type="entry name" value="MULE_transposase_dom"/>
</dbReference>
<evidence type="ECO:0000256" key="3">
    <source>
        <dbReference type="ARBA" id="ARBA00022771"/>
    </source>
</evidence>
<feature type="region of interest" description="Disordered" evidence="7">
    <location>
        <begin position="715"/>
        <end position="738"/>
    </location>
</feature>
<dbReference type="InterPro" id="IPR007527">
    <property type="entry name" value="Znf_SWIM"/>
</dbReference>
<evidence type="ECO:0000313" key="11">
    <source>
        <dbReference type="Proteomes" id="UP000663760"/>
    </source>
</evidence>